<organism evidence="2">
    <name type="scientific">uncultured Caudovirales phage</name>
    <dbReference type="NCBI Taxonomy" id="2100421"/>
    <lineage>
        <taxon>Viruses</taxon>
        <taxon>Duplodnaviria</taxon>
        <taxon>Heunggongvirae</taxon>
        <taxon>Uroviricota</taxon>
        <taxon>Caudoviricetes</taxon>
        <taxon>Peduoviridae</taxon>
        <taxon>Maltschvirus</taxon>
        <taxon>Maltschvirus maltsch</taxon>
    </lineage>
</organism>
<feature type="region of interest" description="Disordered" evidence="1">
    <location>
        <begin position="1"/>
        <end position="117"/>
    </location>
</feature>
<evidence type="ECO:0000313" key="2">
    <source>
        <dbReference type="EMBL" id="CAB4127601.1"/>
    </source>
</evidence>
<protein>
    <submittedName>
        <fullName evidence="2">Uncharacterized protein</fullName>
    </submittedName>
</protein>
<accession>A0A6J5KZT9</accession>
<sequence>MSKASPMQSPNSNLAYYNPQQNQSIADSSGMNNVDPGTPISGTAGRMQMQRGQGLLPGGTQGCDPYQAYHSQHYPINPAGSMPPQGGASGTTMPPQGGMTSLASTGGGGTGSTPDELTPEELQRYAPLVQHYLQAAQSGINK</sequence>
<dbReference type="EMBL" id="LR798239">
    <property type="protein sequence ID" value="CAB5212578.1"/>
    <property type="molecule type" value="Genomic_DNA"/>
</dbReference>
<dbReference type="EMBL" id="LR796212">
    <property type="protein sequence ID" value="CAB4127601.1"/>
    <property type="molecule type" value="Genomic_DNA"/>
</dbReference>
<gene>
    <name evidence="3" type="ORF">UFOVP186_31</name>
    <name evidence="2" type="ORF">UFOVP94_12</name>
</gene>
<evidence type="ECO:0000313" key="3">
    <source>
        <dbReference type="EMBL" id="CAB5212578.1"/>
    </source>
</evidence>
<proteinExistence type="predicted"/>
<evidence type="ECO:0000256" key="1">
    <source>
        <dbReference type="SAM" id="MobiDB-lite"/>
    </source>
</evidence>
<name>A0A6J5KZT9_9CAUD</name>
<reference evidence="2" key="1">
    <citation type="submission" date="2020-04" db="EMBL/GenBank/DDBJ databases">
        <authorList>
            <person name="Chiriac C."/>
            <person name="Salcher M."/>
            <person name="Ghai R."/>
            <person name="Kavagutti S V."/>
        </authorList>
    </citation>
    <scope>NUCLEOTIDE SEQUENCE</scope>
</reference>
<feature type="compositionally biased region" description="Polar residues" evidence="1">
    <location>
        <begin position="1"/>
        <end position="32"/>
    </location>
</feature>